<dbReference type="PANTHER" id="PTHR35004">
    <property type="entry name" value="TRANSPOSASE RV3428C-RELATED"/>
    <property type="match status" value="1"/>
</dbReference>
<dbReference type="PROSITE" id="PS50994">
    <property type="entry name" value="INTEGRASE"/>
    <property type="match status" value="1"/>
</dbReference>
<dbReference type="PROSITE" id="PS50096">
    <property type="entry name" value="IQ"/>
    <property type="match status" value="1"/>
</dbReference>
<protein>
    <recommendedName>
        <fullName evidence="1">Integrase catalytic domain-containing protein</fullName>
    </recommendedName>
</protein>
<evidence type="ECO:0000313" key="2">
    <source>
        <dbReference type="EMBL" id="GHO88601.1"/>
    </source>
</evidence>
<keyword evidence="3" id="KW-1185">Reference proteome</keyword>
<dbReference type="Pfam" id="PF22483">
    <property type="entry name" value="Mu-transpos_C_2"/>
    <property type="match status" value="1"/>
</dbReference>
<feature type="domain" description="Integrase catalytic" evidence="1">
    <location>
        <begin position="2"/>
        <end position="203"/>
    </location>
</feature>
<dbReference type="PANTHER" id="PTHR35004:SF7">
    <property type="entry name" value="INTEGRASE PROTEIN"/>
    <property type="match status" value="1"/>
</dbReference>
<proteinExistence type="predicted"/>
<dbReference type="NCBIfam" id="NF033546">
    <property type="entry name" value="transpos_IS21"/>
    <property type="match status" value="1"/>
</dbReference>
<sequence>MMLESPVRGKRARRVWREPVRKRSSNVTFAGWLPYGEAVVVLGGREVKVQVFVLRMCYSRKLYVQAFPTQRLECFLQGHMDAFAYFGGVPQRISYDNVATAVHVSHEGRERQREETRSFVGLRSHYLFEARFCTPFAPQEKGGVENGVGYMRERMFVPLPRVKSYEELNGLLRKRCDRENERKVRGEKRSIGEMWEEERGQLRAVPEGGYECAEIREARVMPYSQVIFETNRYSLPVKRGRERVTVKAYAFQVEMVEGVKVLARHERSYEREEDVLDPLHYVALIKQKPGSFEHALP</sequence>
<organism evidence="2 3">
    <name type="scientific">Dictyobacter formicarum</name>
    <dbReference type="NCBI Taxonomy" id="2778368"/>
    <lineage>
        <taxon>Bacteria</taxon>
        <taxon>Bacillati</taxon>
        <taxon>Chloroflexota</taxon>
        <taxon>Ktedonobacteria</taxon>
        <taxon>Ktedonobacterales</taxon>
        <taxon>Dictyobacteraceae</taxon>
        <taxon>Dictyobacter</taxon>
    </lineage>
</organism>
<name>A0ABQ3VTG1_9CHLR</name>
<dbReference type="InterPro" id="IPR001584">
    <property type="entry name" value="Integrase_cat-core"/>
</dbReference>
<comment type="caution">
    <text evidence="2">The sequence shown here is derived from an EMBL/GenBank/DDBJ whole genome shotgun (WGS) entry which is preliminary data.</text>
</comment>
<gene>
    <name evidence="2" type="ORF">KSZ_66070</name>
</gene>
<evidence type="ECO:0000313" key="3">
    <source>
        <dbReference type="Proteomes" id="UP000635565"/>
    </source>
</evidence>
<dbReference type="Proteomes" id="UP000635565">
    <property type="component" value="Unassembled WGS sequence"/>
</dbReference>
<evidence type="ECO:0000259" key="1">
    <source>
        <dbReference type="PROSITE" id="PS50994"/>
    </source>
</evidence>
<dbReference type="RefSeq" id="WP_201366159.1">
    <property type="nucleotide sequence ID" value="NZ_BNJJ01000025.1"/>
</dbReference>
<dbReference type="InterPro" id="IPR054353">
    <property type="entry name" value="IstA-like_C"/>
</dbReference>
<reference evidence="2 3" key="1">
    <citation type="journal article" date="2021" name="Int. J. Syst. Evol. Microbiol.">
        <title>Reticulibacter mediterranei gen. nov., sp. nov., within the new family Reticulibacteraceae fam. nov., and Ktedonospora formicarum gen. nov., sp. nov., Ktedonobacter robiniae sp. nov., Dictyobacter formicarum sp. nov. and Dictyobacter arantiisoli sp. nov., belonging to the class Ktedonobacteria.</title>
        <authorList>
            <person name="Yabe S."/>
            <person name="Zheng Y."/>
            <person name="Wang C.M."/>
            <person name="Sakai Y."/>
            <person name="Abe K."/>
            <person name="Yokota A."/>
            <person name="Donadio S."/>
            <person name="Cavaletti L."/>
            <person name="Monciardini P."/>
        </authorList>
    </citation>
    <scope>NUCLEOTIDE SEQUENCE [LARGE SCALE GENOMIC DNA]</scope>
    <source>
        <strain evidence="2 3">SOSP1-9</strain>
    </source>
</reference>
<accession>A0ABQ3VTG1</accession>
<dbReference type="EMBL" id="BNJJ01000025">
    <property type="protein sequence ID" value="GHO88601.1"/>
    <property type="molecule type" value="Genomic_DNA"/>
</dbReference>